<feature type="coiled-coil region" evidence="7">
    <location>
        <begin position="145"/>
        <end position="201"/>
    </location>
</feature>
<dbReference type="SMART" id="SM00448">
    <property type="entry name" value="REC"/>
    <property type="match status" value="1"/>
</dbReference>
<gene>
    <name evidence="10" type="ORF">MC7420_1845</name>
</gene>
<dbReference type="HOGENOM" id="CLU_000445_114_72_3"/>
<dbReference type="PROSITE" id="PS50109">
    <property type="entry name" value="HIS_KIN"/>
    <property type="match status" value="1"/>
</dbReference>
<evidence type="ECO:0000256" key="5">
    <source>
        <dbReference type="ARBA" id="ARBA00023012"/>
    </source>
</evidence>
<dbReference type="InterPro" id="IPR003661">
    <property type="entry name" value="HisK_dim/P_dom"/>
</dbReference>
<evidence type="ECO:0000313" key="10">
    <source>
        <dbReference type="EMBL" id="EDX76842.1"/>
    </source>
</evidence>
<keyword evidence="4" id="KW-0418">Kinase</keyword>
<dbReference type="InterPro" id="IPR036890">
    <property type="entry name" value="HATPase_C_sf"/>
</dbReference>
<keyword evidence="4" id="KW-0808">Transferase</keyword>
<evidence type="ECO:0000256" key="6">
    <source>
        <dbReference type="PROSITE-ProRule" id="PRU00169"/>
    </source>
</evidence>
<evidence type="ECO:0000256" key="1">
    <source>
        <dbReference type="ARBA" id="ARBA00000085"/>
    </source>
</evidence>
<dbReference type="EC" id="2.7.13.3" evidence="2"/>
<dbReference type="SMART" id="SM00388">
    <property type="entry name" value="HisKA"/>
    <property type="match status" value="1"/>
</dbReference>
<evidence type="ECO:0000313" key="11">
    <source>
        <dbReference type="Proteomes" id="UP000003835"/>
    </source>
</evidence>
<dbReference type="InterPro" id="IPR003594">
    <property type="entry name" value="HATPase_dom"/>
</dbReference>
<evidence type="ECO:0000259" key="9">
    <source>
        <dbReference type="PROSITE" id="PS50110"/>
    </source>
</evidence>
<dbReference type="eggNOG" id="COG4191">
    <property type="taxonomic scope" value="Bacteria"/>
</dbReference>
<evidence type="ECO:0000256" key="7">
    <source>
        <dbReference type="SAM" id="Coils"/>
    </source>
</evidence>
<keyword evidence="3 6" id="KW-0597">Phosphoprotein</keyword>
<dbReference type="SMART" id="SM00387">
    <property type="entry name" value="HATPase_c"/>
    <property type="match status" value="1"/>
</dbReference>
<dbReference type="SUPFAM" id="SSF52172">
    <property type="entry name" value="CheY-like"/>
    <property type="match status" value="1"/>
</dbReference>
<dbReference type="PROSITE" id="PS50110">
    <property type="entry name" value="RESPONSE_REGULATORY"/>
    <property type="match status" value="1"/>
</dbReference>
<dbReference type="Pfam" id="PF00072">
    <property type="entry name" value="Response_reg"/>
    <property type="match status" value="1"/>
</dbReference>
<dbReference type="CDD" id="cd00082">
    <property type="entry name" value="HisKA"/>
    <property type="match status" value="1"/>
</dbReference>
<sequence length="483" mass="54061">MLKSNSTTLNRIEQRNKAMIDKLNKTIILIIDDSPNNLEILSETLTSAGFEIAVALDGETALEQIAYDPPTLVLLDVMMPGIDGFETCRRLKSNPDTHEIPIIFMTALTDTIDKVKGLNLGAVDYITKPFQQEEVLARVKVHLKLRTLTKTLEEQNTRLVEEVEQRGKAEAALQTLTQELEQRVEERTNQLAQALNNWQQAQAMLVQSEKMSSLGQMLAGVAHEINNPITSIHGNLSCAGEYSRDLLKLLQLYAQHYPNPVTEIQDKSQKIDTDFLVKDLPKTFKSMELGIERICQIIKSLRNISRLDAGEMMMVDLHEGLESTLVLLQHRIKPTGKHLGIQVIKEYGKLSPIECYPGRLSQVFMNILANAIDALEEAEFRKQNSETISESDTTPAPPTIWIRTRGIDNQRVEIRISDNGPGIPKEIQEKLFHAFFTTKPFGKGTGLGLSISHEIVVEKHSGQLRCVSQPGKGAEFIIELPIG</sequence>
<accession>B4VMU4</accession>
<dbReference type="InterPro" id="IPR036097">
    <property type="entry name" value="HisK_dim/P_sf"/>
</dbReference>
<dbReference type="PANTHER" id="PTHR43547">
    <property type="entry name" value="TWO-COMPONENT HISTIDINE KINASE"/>
    <property type="match status" value="1"/>
</dbReference>
<dbReference type="CDD" id="cd19920">
    <property type="entry name" value="REC_PA4781-like"/>
    <property type="match status" value="1"/>
</dbReference>
<proteinExistence type="predicted"/>
<dbReference type="Proteomes" id="UP000003835">
    <property type="component" value="Unassembled WGS sequence"/>
</dbReference>
<evidence type="ECO:0000259" key="8">
    <source>
        <dbReference type="PROSITE" id="PS50109"/>
    </source>
</evidence>
<comment type="catalytic activity">
    <reaction evidence="1">
        <text>ATP + protein L-histidine = ADP + protein N-phospho-L-histidine.</text>
        <dbReference type="EC" id="2.7.13.3"/>
    </reaction>
</comment>
<keyword evidence="5" id="KW-0902">Two-component regulatory system</keyword>
<organism evidence="10 11">
    <name type="scientific">Coleofasciculus chthonoplastes PCC 7420</name>
    <dbReference type="NCBI Taxonomy" id="118168"/>
    <lineage>
        <taxon>Bacteria</taxon>
        <taxon>Bacillati</taxon>
        <taxon>Cyanobacteriota</taxon>
        <taxon>Cyanophyceae</taxon>
        <taxon>Coleofasciculales</taxon>
        <taxon>Coleofasciculaceae</taxon>
        <taxon>Coleofasciculus</taxon>
    </lineage>
</organism>
<dbReference type="Gene3D" id="1.10.287.130">
    <property type="match status" value="1"/>
</dbReference>
<dbReference type="PRINTS" id="PR00344">
    <property type="entry name" value="BCTRLSENSOR"/>
</dbReference>
<dbReference type="STRING" id="118168.MC7420_1845"/>
<dbReference type="GO" id="GO:0000155">
    <property type="term" value="F:phosphorelay sensor kinase activity"/>
    <property type="evidence" value="ECO:0007669"/>
    <property type="project" value="InterPro"/>
</dbReference>
<dbReference type="InterPro" id="IPR001789">
    <property type="entry name" value="Sig_transdc_resp-reg_receiver"/>
</dbReference>
<dbReference type="Gene3D" id="3.40.50.2300">
    <property type="match status" value="1"/>
</dbReference>
<dbReference type="AlphaFoldDB" id="B4VMU4"/>
<name>B4VMU4_9CYAN</name>
<feature type="modified residue" description="4-aspartylphosphate" evidence="6">
    <location>
        <position position="76"/>
    </location>
</feature>
<protein>
    <recommendedName>
        <fullName evidence="2">histidine kinase</fullName>
        <ecNumber evidence="2">2.7.13.3</ecNumber>
    </recommendedName>
</protein>
<dbReference type="Pfam" id="PF02518">
    <property type="entry name" value="HATPase_c"/>
    <property type="match status" value="1"/>
</dbReference>
<feature type="domain" description="Response regulatory" evidence="9">
    <location>
        <begin position="27"/>
        <end position="143"/>
    </location>
</feature>
<evidence type="ECO:0000256" key="2">
    <source>
        <dbReference type="ARBA" id="ARBA00012438"/>
    </source>
</evidence>
<dbReference type="PANTHER" id="PTHR43547:SF2">
    <property type="entry name" value="HYBRID SIGNAL TRANSDUCTION HISTIDINE KINASE C"/>
    <property type="match status" value="1"/>
</dbReference>
<dbReference type="InterPro" id="IPR004358">
    <property type="entry name" value="Sig_transdc_His_kin-like_C"/>
</dbReference>
<reference evidence="10 11" key="1">
    <citation type="submission" date="2008-07" db="EMBL/GenBank/DDBJ databases">
        <authorList>
            <person name="Tandeau de Marsac N."/>
            <person name="Ferriera S."/>
            <person name="Johnson J."/>
            <person name="Kravitz S."/>
            <person name="Beeson K."/>
            <person name="Sutton G."/>
            <person name="Rogers Y.-H."/>
            <person name="Friedman R."/>
            <person name="Frazier M."/>
            <person name="Venter J.C."/>
        </authorList>
    </citation>
    <scope>NUCLEOTIDE SEQUENCE [LARGE SCALE GENOMIC DNA]</scope>
    <source>
        <strain evidence="10 11">PCC 7420</strain>
    </source>
</reference>
<evidence type="ECO:0000256" key="4">
    <source>
        <dbReference type="ARBA" id="ARBA00022777"/>
    </source>
</evidence>
<dbReference type="Gene3D" id="3.30.565.10">
    <property type="entry name" value="Histidine kinase-like ATPase, C-terminal domain"/>
    <property type="match status" value="1"/>
</dbReference>
<dbReference type="SUPFAM" id="SSF47384">
    <property type="entry name" value="Homodimeric domain of signal transducing histidine kinase"/>
    <property type="match status" value="1"/>
</dbReference>
<dbReference type="SUPFAM" id="SSF55874">
    <property type="entry name" value="ATPase domain of HSP90 chaperone/DNA topoisomerase II/histidine kinase"/>
    <property type="match status" value="1"/>
</dbReference>
<keyword evidence="11" id="KW-1185">Reference proteome</keyword>
<evidence type="ECO:0000256" key="3">
    <source>
        <dbReference type="ARBA" id="ARBA00022553"/>
    </source>
</evidence>
<feature type="domain" description="Histidine kinase" evidence="8">
    <location>
        <begin position="220"/>
        <end position="483"/>
    </location>
</feature>
<dbReference type="InterPro" id="IPR005467">
    <property type="entry name" value="His_kinase_dom"/>
</dbReference>
<dbReference type="EMBL" id="DS989845">
    <property type="protein sequence ID" value="EDX76842.1"/>
    <property type="molecule type" value="Genomic_DNA"/>
</dbReference>
<dbReference type="RefSeq" id="WP_006099800.1">
    <property type="nucleotide sequence ID" value="NZ_DS989845.1"/>
</dbReference>
<keyword evidence="7" id="KW-0175">Coiled coil</keyword>
<dbReference type="InterPro" id="IPR011006">
    <property type="entry name" value="CheY-like_superfamily"/>
</dbReference>